<dbReference type="AlphaFoldDB" id="A0A0E9QZP1"/>
<proteinExistence type="predicted"/>
<reference evidence="1" key="2">
    <citation type="journal article" date="2015" name="Fish Shellfish Immunol.">
        <title>Early steps in the European eel (Anguilla anguilla)-Vibrio vulnificus interaction in the gills: Role of the RtxA13 toxin.</title>
        <authorList>
            <person name="Callol A."/>
            <person name="Pajuelo D."/>
            <person name="Ebbesson L."/>
            <person name="Teles M."/>
            <person name="MacKenzie S."/>
            <person name="Amaro C."/>
        </authorList>
    </citation>
    <scope>NUCLEOTIDE SEQUENCE</scope>
</reference>
<name>A0A0E9QZP1_ANGAN</name>
<organism evidence="1">
    <name type="scientific">Anguilla anguilla</name>
    <name type="common">European freshwater eel</name>
    <name type="synonym">Muraena anguilla</name>
    <dbReference type="NCBI Taxonomy" id="7936"/>
    <lineage>
        <taxon>Eukaryota</taxon>
        <taxon>Metazoa</taxon>
        <taxon>Chordata</taxon>
        <taxon>Craniata</taxon>
        <taxon>Vertebrata</taxon>
        <taxon>Euteleostomi</taxon>
        <taxon>Actinopterygii</taxon>
        <taxon>Neopterygii</taxon>
        <taxon>Teleostei</taxon>
        <taxon>Anguilliformes</taxon>
        <taxon>Anguillidae</taxon>
        <taxon>Anguilla</taxon>
    </lineage>
</organism>
<dbReference type="EMBL" id="GBXM01086273">
    <property type="protein sequence ID" value="JAH22304.1"/>
    <property type="molecule type" value="Transcribed_RNA"/>
</dbReference>
<evidence type="ECO:0000313" key="1">
    <source>
        <dbReference type="EMBL" id="JAH22304.1"/>
    </source>
</evidence>
<accession>A0A0E9QZP1</accession>
<sequence length="46" mass="5228">MFLLSSSLSDLTKREQTFMSKRLGRMNLIPMATFWDPPSSPLTPPT</sequence>
<reference evidence="1" key="1">
    <citation type="submission" date="2014-11" db="EMBL/GenBank/DDBJ databases">
        <authorList>
            <person name="Amaro Gonzalez C."/>
        </authorList>
    </citation>
    <scope>NUCLEOTIDE SEQUENCE</scope>
</reference>
<protein>
    <submittedName>
        <fullName evidence="1">Uncharacterized protein</fullName>
    </submittedName>
</protein>